<dbReference type="RefSeq" id="WP_377770709.1">
    <property type="nucleotide sequence ID" value="NZ_JBHUOQ010000001.1"/>
</dbReference>
<proteinExistence type="predicted"/>
<gene>
    <name evidence="1" type="ORF">ACFSX4_01145</name>
</gene>
<dbReference type="Proteomes" id="UP001597519">
    <property type="component" value="Unassembled WGS sequence"/>
</dbReference>
<dbReference type="EMBL" id="JBHUOQ010000001">
    <property type="protein sequence ID" value="MFD2829053.1"/>
    <property type="molecule type" value="Genomic_DNA"/>
</dbReference>
<keyword evidence="2" id="KW-1185">Reference proteome</keyword>
<organism evidence="1 2">
    <name type="scientific">Corticicoccus populi</name>
    <dbReference type="NCBI Taxonomy" id="1812821"/>
    <lineage>
        <taxon>Bacteria</taxon>
        <taxon>Bacillati</taxon>
        <taxon>Bacillota</taxon>
        <taxon>Bacilli</taxon>
        <taxon>Bacillales</taxon>
        <taxon>Staphylococcaceae</taxon>
        <taxon>Corticicoccus</taxon>
    </lineage>
</organism>
<reference evidence="2" key="1">
    <citation type="journal article" date="2019" name="Int. J. Syst. Evol. Microbiol.">
        <title>The Global Catalogue of Microorganisms (GCM) 10K type strain sequencing project: providing services to taxonomists for standard genome sequencing and annotation.</title>
        <authorList>
            <consortium name="The Broad Institute Genomics Platform"/>
            <consortium name="The Broad Institute Genome Sequencing Center for Infectious Disease"/>
            <person name="Wu L."/>
            <person name="Ma J."/>
        </authorList>
    </citation>
    <scope>NUCLEOTIDE SEQUENCE [LARGE SCALE GENOMIC DNA]</scope>
    <source>
        <strain evidence="2">KCTC 33575</strain>
    </source>
</reference>
<protein>
    <submittedName>
        <fullName evidence="1">Uncharacterized protein</fullName>
    </submittedName>
</protein>
<name>A0ABW5WS22_9STAP</name>
<comment type="caution">
    <text evidence="1">The sequence shown here is derived from an EMBL/GenBank/DDBJ whole genome shotgun (WGS) entry which is preliminary data.</text>
</comment>
<sequence length="68" mass="8193">MTVIVKYSDSTTKKTDLQVVNDSKETKLLKKKYINDMLNEKDTFLELIYPHHSETYTLYSINYRRCRK</sequence>
<accession>A0ABW5WS22</accession>
<evidence type="ECO:0000313" key="2">
    <source>
        <dbReference type="Proteomes" id="UP001597519"/>
    </source>
</evidence>
<evidence type="ECO:0000313" key="1">
    <source>
        <dbReference type="EMBL" id="MFD2829053.1"/>
    </source>
</evidence>